<keyword evidence="2" id="KW-1185">Reference proteome</keyword>
<comment type="caution">
    <text evidence="1">The sequence shown here is derived from an EMBL/GenBank/DDBJ whole genome shotgun (WGS) entry which is preliminary data.</text>
</comment>
<sequence length="41" mass="4824">MPYFRREWVDELTPKMINDYLHKLQASDARSEGGLIRCLAV</sequence>
<name>A0ABV8SG14_9BACL</name>
<protein>
    <recommendedName>
        <fullName evidence="3">Integrase SAM-like N-terminal domain-containing protein</fullName>
    </recommendedName>
</protein>
<evidence type="ECO:0000313" key="2">
    <source>
        <dbReference type="Proteomes" id="UP001595755"/>
    </source>
</evidence>
<dbReference type="EMBL" id="JBHSED010000040">
    <property type="protein sequence ID" value="MFC4305897.1"/>
    <property type="molecule type" value="Genomic_DNA"/>
</dbReference>
<reference evidence="2" key="1">
    <citation type="journal article" date="2019" name="Int. J. Syst. Evol. Microbiol.">
        <title>The Global Catalogue of Microorganisms (GCM) 10K type strain sequencing project: providing services to taxonomists for standard genome sequencing and annotation.</title>
        <authorList>
            <consortium name="The Broad Institute Genomics Platform"/>
            <consortium name="The Broad Institute Genome Sequencing Center for Infectious Disease"/>
            <person name="Wu L."/>
            <person name="Ma J."/>
        </authorList>
    </citation>
    <scope>NUCLEOTIDE SEQUENCE [LARGE SCALE GENOMIC DNA]</scope>
    <source>
        <strain evidence="2">CGMCC 4.1641</strain>
    </source>
</reference>
<dbReference type="Proteomes" id="UP001595755">
    <property type="component" value="Unassembled WGS sequence"/>
</dbReference>
<evidence type="ECO:0008006" key="3">
    <source>
        <dbReference type="Google" id="ProtNLM"/>
    </source>
</evidence>
<proteinExistence type="predicted"/>
<accession>A0ABV8SG14</accession>
<gene>
    <name evidence="1" type="ORF">ACFO1S_20915</name>
</gene>
<evidence type="ECO:0000313" key="1">
    <source>
        <dbReference type="EMBL" id="MFC4305897.1"/>
    </source>
</evidence>
<organism evidence="1 2">
    <name type="scientific">Cohnella boryungensis</name>
    <dbReference type="NCBI Taxonomy" id="768479"/>
    <lineage>
        <taxon>Bacteria</taxon>
        <taxon>Bacillati</taxon>
        <taxon>Bacillota</taxon>
        <taxon>Bacilli</taxon>
        <taxon>Bacillales</taxon>
        <taxon>Paenibacillaceae</taxon>
        <taxon>Cohnella</taxon>
    </lineage>
</organism>